<dbReference type="Proteomes" id="UP001597285">
    <property type="component" value="Unassembled WGS sequence"/>
</dbReference>
<dbReference type="Pfam" id="PF09911">
    <property type="entry name" value="DUF2140"/>
    <property type="match status" value="1"/>
</dbReference>
<proteinExistence type="predicted"/>
<name>A0ABW4NPL2_9LACT</name>
<organism evidence="2 3">
    <name type="scientific">Carnobacterium antarcticum</name>
    <dbReference type="NCBI Taxonomy" id="2126436"/>
    <lineage>
        <taxon>Bacteria</taxon>
        <taxon>Bacillati</taxon>
        <taxon>Bacillota</taxon>
        <taxon>Bacilli</taxon>
        <taxon>Lactobacillales</taxon>
        <taxon>Carnobacteriaceae</taxon>
        <taxon>Carnobacterium</taxon>
    </lineage>
</organism>
<keyword evidence="3" id="KW-1185">Reference proteome</keyword>
<sequence>MEEKTNHIKLKQKGWKWAFLILLTIVLGIVIWFFTQMTAVIQGEPNLSEVSQKDEMTFQIQAHKEDLNQLVTKYIDEELSNEAVEFDFLLEDQAQLLGTFQLFGHDVQFSLFLEPFVMENGNLQFKATKIAVGSLNLPISFAMNLIKEQLKVPAWVAINSEKELIVFNLNEFYLESGMHFSASKIDLTEDDIRLNVHLPAK</sequence>
<comment type="caution">
    <text evidence="2">The sequence shown here is derived from an EMBL/GenBank/DDBJ whole genome shotgun (WGS) entry which is preliminary data.</text>
</comment>
<accession>A0ABW4NPL2</accession>
<reference evidence="3" key="1">
    <citation type="journal article" date="2019" name="Int. J. Syst. Evol. Microbiol.">
        <title>The Global Catalogue of Microorganisms (GCM) 10K type strain sequencing project: providing services to taxonomists for standard genome sequencing and annotation.</title>
        <authorList>
            <consortium name="The Broad Institute Genomics Platform"/>
            <consortium name="The Broad Institute Genome Sequencing Center for Infectious Disease"/>
            <person name="Wu L."/>
            <person name="Ma J."/>
        </authorList>
    </citation>
    <scope>NUCLEOTIDE SEQUENCE [LARGE SCALE GENOMIC DNA]</scope>
    <source>
        <strain evidence="3">KCTC 42143</strain>
    </source>
</reference>
<protein>
    <submittedName>
        <fullName evidence="2">YpmS family protein</fullName>
    </submittedName>
</protein>
<keyword evidence="1" id="KW-0812">Transmembrane</keyword>
<dbReference type="InterPro" id="IPR018672">
    <property type="entry name" value="DUF2140"/>
</dbReference>
<keyword evidence="1" id="KW-1133">Transmembrane helix</keyword>
<evidence type="ECO:0000256" key="1">
    <source>
        <dbReference type="SAM" id="Phobius"/>
    </source>
</evidence>
<dbReference type="EMBL" id="JBHUFF010000020">
    <property type="protein sequence ID" value="MFD1800372.1"/>
    <property type="molecule type" value="Genomic_DNA"/>
</dbReference>
<feature type="transmembrane region" description="Helical" evidence="1">
    <location>
        <begin position="17"/>
        <end position="35"/>
    </location>
</feature>
<gene>
    <name evidence="2" type="ORF">ACFSBK_10990</name>
</gene>
<dbReference type="RefSeq" id="WP_058918619.1">
    <property type="nucleotide sequence ID" value="NZ_JBHSQC010000008.1"/>
</dbReference>
<evidence type="ECO:0000313" key="3">
    <source>
        <dbReference type="Proteomes" id="UP001597285"/>
    </source>
</evidence>
<evidence type="ECO:0000313" key="2">
    <source>
        <dbReference type="EMBL" id="MFD1800372.1"/>
    </source>
</evidence>
<keyword evidence="1" id="KW-0472">Membrane</keyword>